<protein>
    <submittedName>
        <fullName evidence="1">Uncharacterized protein</fullName>
    </submittedName>
</protein>
<reference evidence="1 2" key="1">
    <citation type="journal article" date="2020" name="Arch. Microbiol.">
        <title>Bradyrhizobium uaiense sp. nov., a new highly efficient cowpea symbiont.</title>
        <authorList>
            <person name="Cabral Michel D."/>
            <person name="Azarias Guimaraes A."/>
            <person name="Martins da Costa E."/>
            <person name="Soares de Carvalho T."/>
            <person name="Balsanelli E."/>
            <person name="Willems A."/>
            <person name="Maltempi de Souza E."/>
            <person name="de Souza Moreira F.M."/>
        </authorList>
    </citation>
    <scope>NUCLEOTIDE SEQUENCE [LARGE SCALE GENOMIC DNA]</scope>
    <source>
        <strain evidence="1 2">UFLA 03-164</strain>
    </source>
</reference>
<gene>
    <name evidence="1" type="ORF">FNJ47_09370</name>
</gene>
<sequence>MLANTQEELQAASYAALRAHATSERAQALVAKLASMVEEKTIQIGLRQRKRRGAAASAKLEYATGAFLADLLRPFDAEQHSGWVYKSLSKASFTGAPVGRHAFFQLRDGLEGLGFLQHVPGHKVSGERSDVGQYAARFRATQELLKFCTEQGVPPKAVLDHFEFEYDLPKHPVELRKRKLKNFYRRTDVPGAPMEFERTPSIRGMEHVISELNEFFAKHTLRGGQHHGYVRIFHNGDDPDFDWDKGGRLYSQHFADSYQVMSSEDRRKMTIDGEPVAEVDISGSYLTIFLSLHGLQLDLTEDPYLLPGLGVEHRGAVKQWFVGTFGNNKPIKRWPKDMLDDDPTLAEHRAADITKAVFVKYPVLKSWGEPCNGRTYSWADLMYLESAVMFSTMLGLMHEHSTPSLSVHDSLIVPVSKVEVASELLRSRFQERQNVLPRLKVNEPINDQV</sequence>
<dbReference type="AlphaFoldDB" id="A0A6P1BD07"/>
<dbReference type="Proteomes" id="UP000468531">
    <property type="component" value="Unassembled WGS sequence"/>
</dbReference>
<name>A0A6P1BD07_9BRAD</name>
<keyword evidence="2" id="KW-1185">Reference proteome</keyword>
<organism evidence="1 2">
    <name type="scientific">Bradyrhizobium uaiense</name>
    <dbReference type="NCBI Taxonomy" id="2594946"/>
    <lineage>
        <taxon>Bacteria</taxon>
        <taxon>Pseudomonadati</taxon>
        <taxon>Pseudomonadota</taxon>
        <taxon>Alphaproteobacteria</taxon>
        <taxon>Hyphomicrobiales</taxon>
        <taxon>Nitrobacteraceae</taxon>
        <taxon>Bradyrhizobium</taxon>
    </lineage>
</organism>
<comment type="caution">
    <text evidence="1">The sequence shown here is derived from an EMBL/GenBank/DDBJ whole genome shotgun (WGS) entry which is preliminary data.</text>
</comment>
<evidence type="ECO:0000313" key="1">
    <source>
        <dbReference type="EMBL" id="NEU96034.1"/>
    </source>
</evidence>
<accession>A0A6P1BD07</accession>
<evidence type="ECO:0000313" key="2">
    <source>
        <dbReference type="Proteomes" id="UP000468531"/>
    </source>
</evidence>
<dbReference type="EMBL" id="VKHP01000025">
    <property type="protein sequence ID" value="NEU96034.1"/>
    <property type="molecule type" value="Genomic_DNA"/>
</dbReference>
<proteinExistence type="predicted"/>
<dbReference type="RefSeq" id="WP_163152770.1">
    <property type="nucleotide sequence ID" value="NZ_VKHP01000025.1"/>
</dbReference>